<feature type="transmembrane region" description="Helical" evidence="6">
    <location>
        <begin position="207"/>
        <end position="225"/>
    </location>
</feature>
<evidence type="ECO:0000259" key="7">
    <source>
        <dbReference type="Pfam" id="PF00892"/>
    </source>
</evidence>
<reference evidence="8 9" key="1">
    <citation type="submission" date="2013-08" db="EMBL/GenBank/DDBJ databases">
        <title>Genomic analysis of Lysobacter defluvii.</title>
        <authorList>
            <person name="Wang Q."/>
            <person name="Wang G."/>
        </authorList>
    </citation>
    <scope>NUCLEOTIDE SEQUENCE [LARGE SCALE GENOMIC DNA]</scope>
    <source>
        <strain evidence="8 9">IMMIB APB-9</strain>
    </source>
</reference>
<feature type="transmembrane region" description="Helical" evidence="6">
    <location>
        <begin position="120"/>
        <end position="141"/>
    </location>
</feature>
<dbReference type="InterPro" id="IPR050638">
    <property type="entry name" value="AA-Vitamin_Transporters"/>
</dbReference>
<evidence type="ECO:0000256" key="2">
    <source>
        <dbReference type="ARBA" id="ARBA00007362"/>
    </source>
</evidence>
<feature type="transmembrane region" description="Helical" evidence="6">
    <location>
        <begin position="237"/>
        <end position="257"/>
    </location>
</feature>
<keyword evidence="4 6" id="KW-1133">Transmembrane helix</keyword>
<keyword evidence="3 6" id="KW-0812">Transmembrane</keyword>
<dbReference type="Pfam" id="PF00892">
    <property type="entry name" value="EamA"/>
    <property type="match status" value="1"/>
</dbReference>
<dbReference type="RefSeq" id="WP_052106905.1">
    <property type="nucleotide sequence ID" value="NZ_AUHT01000006.1"/>
</dbReference>
<comment type="caution">
    <text evidence="8">The sequence shown here is derived from an EMBL/GenBank/DDBJ whole genome shotgun (WGS) entry which is preliminary data.</text>
</comment>
<feature type="transmembrane region" description="Helical" evidence="6">
    <location>
        <begin position="39"/>
        <end position="56"/>
    </location>
</feature>
<feature type="transmembrane region" description="Helical" evidence="6">
    <location>
        <begin position="263"/>
        <end position="284"/>
    </location>
</feature>
<dbReference type="AlphaFoldDB" id="A0A0A0M6N9"/>
<keyword evidence="9" id="KW-1185">Reference proteome</keyword>
<dbReference type="GO" id="GO:0016020">
    <property type="term" value="C:membrane"/>
    <property type="evidence" value="ECO:0007669"/>
    <property type="project" value="UniProtKB-SubCell"/>
</dbReference>
<comment type="similarity">
    <text evidence="2">Belongs to the EamA transporter family.</text>
</comment>
<feature type="transmembrane region" description="Helical" evidence="6">
    <location>
        <begin position="176"/>
        <end position="195"/>
    </location>
</feature>
<evidence type="ECO:0000313" key="9">
    <source>
        <dbReference type="Proteomes" id="UP000030003"/>
    </source>
</evidence>
<keyword evidence="5 6" id="KW-0472">Membrane</keyword>
<evidence type="ECO:0000313" key="8">
    <source>
        <dbReference type="EMBL" id="KGO97692.1"/>
    </source>
</evidence>
<sequence length="312" mass="32092">MSPLNPSPATGVLLVIGSCLSLQFGAALADGLFPHLGPWGVTTLRLGLAALFLLAVARPAAWGWSRQAWTGVVLLGASLGAMNGFFFASIERLPLAVAVSFEFIGPLVLAALLSRSARDMLWVGIATAGMVLLGLESALGAESLDPVGIAFALVAGGFWAAYILCSARVGREVPGVGGLAVAMAIGALGTAILGAPGAMQALHHPELAGLILGVALLSSVVPYTLELAALRRLSKPTFSVLLSLEPVFAAAVAWVMLDQTFGWLRALAIALVVAASIGTTRTAVQLSRRRAREALPPAAIRHTDPAAPEDAR</sequence>
<evidence type="ECO:0000256" key="5">
    <source>
        <dbReference type="ARBA" id="ARBA00023136"/>
    </source>
</evidence>
<organism evidence="8 9">
    <name type="scientific">Lysobacter defluvii IMMIB APB-9 = DSM 18482</name>
    <dbReference type="NCBI Taxonomy" id="1385515"/>
    <lineage>
        <taxon>Bacteria</taxon>
        <taxon>Pseudomonadati</taxon>
        <taxon>Pseudomonadota</taxon>
        <taxon>Gammaproteobacteria</taxon>
        <taxon>Lysobacterales</taxon>
        <taxon>Lysobacteraceae</taxon>
        <taxon>Novilysobacter</taxon>
    </lineage>
</organism>
<dbReference type="InterPro" id="IPR000620">
    <property type="entry name" value="EamA_dom"/>
</dbReference>
<dbReference type="Proteomes" id="UP000030003">
    <property type="component" value="Unassembled WGS sequence"/>
</dbReference>
<proteinExistence type="inferred from homology"/>
<dbReference type="OrthoDB" id="9815120at2"/>
<dbReference type="STRING" id="1385515.GCA_000423325_01072"/>
<dbReference type="SUPFAM" id="SSF103481">
    <property type="entry name" value="Multidrug resistance efflux transporter EmrE"/>
    <property type="match status" value="1"/>
</dbReference>
<evidence type="ECO:0000256" key="4">
    <source>
        <dbReference type="ARBA" id="ARBA00022989"/>
    </source>
</evidence>
<feature type="transmembrane region" description="Helical" evidence="6">
    <location>
        <begin position="147"/>
        <end position="164"/>
    </location>
</feature>
<feature type="transmembrane region" description="Helical" evidence="6">
    <location>
        <begin position="93"/>
        <end position="113"/>
    </location>
</feature>
<evidence type="ECO:0000256" key="1">
    <source>
        <dbReference type="ARBA" id="ARBA00004141"/>
    </source>
</evidence>
<gene>
    <name evidence="8" type="ORF">N791_06730</name>
</gene>
<dbReference type="eggNOG" id="COG5006">
    <property type="taxonomic scope" value="Bacteria"/>
</dbReference>
<dbReference type="PANTHER" id="PTHR32322">
    <property type="entry name" value="INNER MEMBRANE TRANSPORTER"/>
    <property type="match status" value="1"/>
</dbReference>
<protein>
    <submittedName>
        <fullName evidence="8">Transporter</fullName>
    </submittedName>
</protein>
<feature type="domain" description="EamA" evidence="7">
    <location>
        <begin position="148"/>
        <end position="279"/>
    </location>
</feature>
<dbReference type="EMBL" id="AVBH01000238">
    <property type="protein sequence ID" value="KGO97692.1"/>
    <property type="molecule type" value="Genomic_DNA"/>
</dbReference>
<name>A0A0A0M6N9_9GAMM</name>
<evidence type="ECO:0000256" key="3">
    <source>
        <dbReference type="ARBA" id="ARBA00022692"/>
    </source>
</evidence>
<dbReference type="PANTHER" id="PTHR32322:SF2">
    <property type="entry name" value="EAMA DOMAIN-CONTAINING PROTEIN"/>
    <property type="match status" value="1"/>
</dbReference>
<feature type="transmembrane region" description="Helical" evidence="6">
    <location>
        <begin position="68"/>
        <end position="87"/>
    </location>
</feature>
<comment type="subcellular location">
    <subcellularLocation>
        <location evidence="1">Membrane</location>
        <topology evidence="1">Multi-pass membrane protein</topology>
    </subcellularLocation>
</comment>
<accession>A0A0A0M6N9</accession>
<evidence type="ECO:0000256" key="6">
    <source>
        <dbReference type="SAM" id="Phobius"/>
    </source>
</evidence>
<dbReference type="InterPro" id="IPR037185">
    <property type="entry name" value="EmrE-like"/>
</dbReference>